<dbReference type="EC" id="2.4.1.-" evidence="5"/>
<organism evidence="7 8">
    <name type="scientific">Vicia faba</name>
    <name type="common">Broad bean</name>
    <name type="synonym">Faba vulgaris</name>
    <dbReference type="NCBI Taxonomy" id="3906"/>
    <lineage>
        <taxon>Eukaryota</taxon>
        <taxon>Viridiplantae</taxon>
        <taxon>Streptophyta</taxon>
        <taxon>Embryophyta</taxon>
        <taxon>Tracheophyta</taxon>
        <taxon>Spermatophyta</taxon>
        <taxon>Magnoliopsida</taxon>
        <taxon>eudicotyledons</taxon>
        <taxon>Gunneridae</taxon>
        <taxon>Pentapetalae</taxon>
        <taxon>rosids</taxon>
        <taxon>fabids</taxon>
        <taxon>Fabales</taxon>
        <taxon>Fabaceae</taxon>
        <taxon>Papilionoideae</taxon>
        <taxon>50 kb inversion clade</taxon>
        <taxon>NPAAA clade</taxon>
        <taxon>Hologalegina</taxon>
        <taxon>IRL clade</taxon>
        <taxon>Fabeae</taxon>
        <taxon>Vicia</taxon>
    </lineage>
</organism>
<keyword evidence="2 4" id="KW-0328">Glycosyltransferase</keyword>
<evidence type="ECO:0000256" key="3">
    <source>
        <dbReference type="ARBA" id="ARBA00022679"/>
    </source>
</evidence>
<dbReference type="InterPro" id="IPR035595">
    <property type="entry name" value="UDP_glycos_trans_CS"/>
</dbReference>
<evidence type="ECO:0000256" key="1">
    <source>
        <dbReference type="ARBA" id="ARBA00009995"/>
    </source>
</evidence>
<proteinExistence type="inferred from homology"/>
<dbReference type="Proteomes" id="UP001157006">
    <property type="component" value="Unassembled WGS sequence"/>
</dbReference>
<dbReference type="FunFam" id="3.40.50.2000:FF:000037">
    <property type="entry name" value="Glycosyltransferase"/>
    <property type="match status" value="1"/>
</dbReference>
<accession>A0AAV0YEW5</accession>
<sequence>MEDQPKKFLHIVVFPWLAFGHISPFFELSKLIAQKGHKISFISTPRNIKRLPQIPPSLQLLIEFVELPLPHIDQLPENAEATMDIPTDIVPYLKKAFDGLQQPLTQFLETSTPDCIIYDFVPYWLPPVLSKLGMFSIYFSIFTASFLEELLVLKSHDEDNVISTIHFEQNESGASDVFRMKETFFGADFIAVRSCMEIEGKSVESIEKECKKKMIPVGLLAPSLEFSEDKKDESWDTILEWLDKQERKSVVYVAFGSEVILNDQEFSEIAKGLELSSFPFLWILKNQDKHDWFVENDACKNGLIWSDWAPQLRILSHESIGGFLTHCGWSSVIESLQVGCPLIILPFQNDQGLNARVMEEKMVGVKVERNDEKFNRDSVAKALRLVMVEEEGKRYRSKAEEMGKIVGDKELQQKYIDDFVDYVELNVLASKH</sequence>
<evidence type="ECO:0000313" key="7">
    <source>
        <dbReference type="EMBL" id="CAI8583748.1"/>
    </source>
</evidence>
<dbReference type="CDD" id="cd03784">
    <property type="entry name" value="GT1_Gtf-like"/>
    <property type="match status" value="1"/>
</dbReference>
<dbReference type="PROSITE" id="PS00375">
    <property type="entry name" value="UDPGT"/>
    <property type="match status" value="1"/>
</dbReference>
<feature type="domain" description="Glycosyltransferase N-terminal" evidence="6">
    <location>
        <begin position="11"/>
        <end position="111"/>
    </location>
</feature>
<dbReference type="SUPFAM" id="SSF53756">
    <property type="entry name" value="UDP-Glycosyltransferase/glycogen phosphorylase"/>
    <property type="match status" value="1"/>
</dbReference>
<evidence type="ECO:0000256" key="2">
    <source>
        <dbReference type="ARBA" id="ARBA00022676"/>
    </source>
</evidence>
<evidence type="ECO:0000256" key="5">
    <source>
        <dbReference type="RuleBase" id="RU362057"/>
    </source>
</evidence>
<protein>
    <recommendedName>
        <fullName evidence="5">Glycosyltransferase</fullName>
        <ecNumber evidence="5">2.4.1.-</ecNumber>
    </recommendedName>
</protein>
<keyword evidence="3 4" id="KW-0808">Transferase</keyword>
<evidence type="ECO:0000259" key="6">
    <source>
        <dbReference type="Pfam" id="PF26168"/>
    </source>
</evidence>
<dbReference type="InterPro" id="IPR002213">
    <property type="entry name" value="UDP_glucos_trans"/>
</dbReference>
<comment type="similarity">
    <text evidence="1 4">Belongs to the UDP-glycosyltransferase family.</text>
</comment>
<dbReference type="PANTHER" id="PTHR48049:SF60">
    <property type="entry name" value="UDP-GLYCOSYLTRANSFERASE 91B1"/>
    <property type="match status" value="1"/>
</dbReference>
<dbReference type="Pfam" id="PF26168">
    <property type="entry name" value="Glyco_transf_N"/>
    <property type="match status" value="1"/>
</dbReference>
<dbReference type="Pfam" id="PF00201">
    <property type="entry name" value="UDPGT"/>
    <property type="match status" value="1"/>
</dbReference>
<dbReference type="InterPro" id="IPR050481">
    <property type="entry name" value="UDP-glycosyltransf_plant"/>
</dbReference>
<gene>
    <name evidence="7" type="ORF">VFH_U041800</name>
</gene>
<name>A0AAV0YEW5_VICFA</name>
<dbReference type="PANTHER" id="PTHR48049">
    <property type="entry name" value="GLYCOSYLTRANSFERASE"/>
    <property type="match status" value="1"/>
</dbReference>
<dbReference type="AlphaFoldDB" id="A0AAV0YEW5"/>
<dbReference type="EMBL" id="CATIWC010000992">
    <property type="protein sequence ID" value="CAI8583748.1"/>
    <property type="molecule type" value="Genomic_DNA"/>
</dbReference>
<evidence type="ECO:0000313" key="8">
    <source>
        <dbReference type="Proteomes" id="UP001157006"/>
    </source>
</evidence>
<evidence type="ECO:0000256" key="4">
    <source>
        <dbReference type="RuleBase" id="RU003718"/>
    </source>
</evidence>
<comment type="caution">
    <text evidence="7">The sequence shown here is derived from an EMBL/GenBank/DDBJ whole genome shotgun (WGS) entry which is preliminary data.</text>
</comment>
<keyword evidence="8" id="KW-1185">Reference proteome</keyword>
<dbReference type="InterPro" id="IPR058980">
    <property type="entry name" value="Glyco_transf_N"/>
</dbReference>
<dbReference type="Gene3D" id="3.40.50.2000">
    <property type="entry name" value="Glycogen Phosphorylase B"/>
    <property type="match status" value="2"/>
</dbReference>
<dbReference type="GO" id="GO:0035251">
    <property type="term" value="F:UDP-glucosyltransferase activity"/>
    <property type="evidence" value="ECO:0007669"/>
    <property type="project" value="InterPro"/>
</dbReference>
<reference evidence="7 8" key="1">
    <citation type="submission" date="2023-01" db="EMBL/GenBank/DDBJ databases">
        <authorList>
            <person name="Kreplak J."/>
        </authorList>
    </citation>
    <scope>NUCLEOTIDE SEQUENCE [LARGE SCALE GENOMIC DNA]</scope>
</reference>